<protein>
    <submittedName>
        <fullName evidence="2">Uncharacterized protein</fullName>
    </submittedName>
</protein>
<feature type="coiled-coil region" evidence="1">
    <location>
        <begin position="3"/>
        <end position="51"/>
    </location>
</feature>
<organism evidence="2 3">
    <name type="scientific">Cricetulus griseus</name>
    <name type="common">Chinese hamster</name>
    <name type="synonym">Cricetulus barabensis griseus</name>
    <dbReference type="NCBI Taxonomy" id="10029"/>
    <lineage>
        <taxon>Eukaryota</taxon>
        <taxon>Metazoa</taxon>
        <taxon>Chordata</taxon>
        <taxon>Craniata</taxon>
        <taxon>Vertebrata</taxon>
        <taxon>Euteleostomi</taxon>
        <taxon>Mammalia</taxon>
        <taxon>Eutheria</taxon>
        <taxon>Euarchontoglires</taxon>
        <taxon>Glires</taxon>
        <taxon>Rodentia</taxon>
        <taxon>Myomorpha</taxon>
        <taxon>Muroidea</taxon>
        <taxon>Cricetidae</taxon>
        <taxon>Cricetinae</taxon>
        <taxon>Cricetulus</taxon>
    </lineage>
</organism>
<sequence length="113" mass="13090">MEQAQLHKKVDTLRQEKKKLQENWALLKHHLEDLNAICKDQEEETSDLKIQQQQVGSGTWYQLRFAIFSHLTAFLLIHASVHSHILLLTHAPTQTTTHAILVISAVSLYKYFC</sequence>
<name>G3IIC2_CRIGR</name>
<dbReference type="AlphaFoldDB" id="G3IIC2"/>
<dbReference type="InParanoid" id="G3IIC2"/>
<dbReference type="PaxDb" id="10029-XP_007617692.1"/>
<accession>G3IIC2</accession>
<evidence type="ECO:0000313" key="2">
    <source>
        <dbReference type="EMBL" id="EGV93574.1"/>
    </source>
</evidence>
<evidence type="ECO:0000313" key="3">
    <source>
        <dbReference type="Proteomes" id="UP000001075"/>
    </source>
</evidence>
<dbReference type="EMBL" id="JH002979">
    <property type="protein sequence ID" value="EGV93574.1"/>
    <property type="molecule type" value="Genomic_DNA"/>
</dbReference>
<keyword evidence="1" id="KW-0175">Coiled coil</keyword>
<evidence type="ECO:0000256" key="1">
    <source>
        <dbReference type="SAM" id="Coils"/>
    </source>
</evidence>
<proteinExistence type="predicted"/>
<dbReference type="Proteomes" id="UP000001075">
    <property type="component" value="Unassembled WGS sequence"/>
</dbReference>
<reference evidence="3" key="1">
    <citation type="journal article" date="2011" name="Nat. Biotechnol.">
        <title>The genomic sequence of the Chinese hamster ovary (CHO)-K1 cell line.</title>
        <authorList>
            <person name="Xu X."/>
            <person name="Nagarajan H."/>
            <person name="Lewis N.E."/>
            <person name="Pan S."/>
            <person name="Cai Z."/>
            <person name="Liu X."/>
            <person name="Chen W."/>
            <person name="Xie M."/>
            <person name="Wang W."/>
            <person name="Hammond S."/>
            <person name="Andersen M.R."/>
            <person name="Neff N."/>
            <person name="Passarelli B."/>
            <person name="Koh W."/>
            <person name="Fan H.C."/>
            <person name="Wang J."/>
            <person name="Gui Y."/>
            <person name="Lee K.H."/>
            <person name="Betenbaugh M.J."/>
            <person name="Quake S.R."/>
            <person name="Famili I."/>
            <person name="Palsson B.O."/>
            <person name="Wang J."/>
        </authorList>
    </citation>
    <scope>NUCLEOTIDE SEQUENCE [LARGE SCALE GENOMIC DNA]</scope>
    <source>
        <strain evidence="3">CHO K1 cell line</strain>
    </source>
</reference>
<gene>
    <name evidence="2" type="ORF">I79_023590</name>
</gene>